<reference evidence="1 2" key="1">
    <citation type="submission" date="2014-09" db="EMBL/GenBank/DDBJ databases">
        <title>Alistipes sp. 627, sp. nov., a novel member of the family Rikenellaceae isolated from human faeces.</title>
        <authorList>
            <person name="Shkoporov A.N."/>
            <person name="Chaplin A.V."/>
            <person name="Motuzova O.V."/>
            <person name="Kafarskaia L.I."/>
            <person name="Khokhlova E.V."/>
            <person name="Efimov B.A."/>
        </authorList>
    </citation>
    <scope>NUCLEOTIDE SEQUENCE [LARGE SCALE GENOMIC DNA]</scope>
    <source>
        <strain evidence="1 2">627</strain>
    </source>
</reference>
<name>A0ABR4YLA4_9BACT</name>
<sequence length="151" mass="17497">MKIKILFCFCLVLLFTGCHEMYTVHYVYRNGTDKSLEVVAYDITDNAQGSAVEIQYRFSLVPDGEYSITVHVPGNSNFFPFWTVDYVQLSNDEQAVVFAKAGDIDGVKYSIFRPDCYKERSRKRTLWRTYIFTDADFRDGVPVTEESDTDY</sequence>
<dbReference type="RefSeq" id="WP_035471302.1">
    <property type="nucleotide sequence ID" value="NZ_JRGF01000001.1"/>
</dbReference>
<evidence type="ECO:0000313" key="2">
    <source>
        <dbReference type="Proteomes" id="UP000030889"/>
    </source>
</evidence>
<proteinExistence type="predicted"/>
<evidence type="ECO:0000313" key="1">
    <source>
        <dbReference type="EMBL" id="KHE43045.1"/>
    </source>
</evidence>
<keyword evidence="2" id="KW-1185">Reference proteome</keyword>
<dbReference type="PROSITE" id="PS51257">
    <property type="entry name" value="PROKAR_LIPOPROTEIN"/>
    <property type="match status" value="1"/>
</dbReference>
<accession>A0ABR4YLA4</accession>
<protein>
    <recommendedName>
        <fullName evidence="3">DUF4843 domain-containing protein</fullName>
    </recommendedName>
</protein>
<dbReference type="EMBL" id="JRGF01000001">
    <property type="protein sequence ID" value="KHE43045.1"/>
    <property type="molecule type" value="Genomic_DNA"/>
</dbReference>
<evidence type="ECO:0008006" key="3">
    <source>
        <dbReference type="Google" id="ProtNLM"/>
    </source>
</evidence>
<gene>
    <name evidence="1" type="ORF">LG35_00905</name>
</gene>
<comment type="caution">
    <text evidence="1">The sequence shown here is derived from an EMBL/GenBank/DDBJ whole genome shotgun (WGS) entry which is preliminary data.</text>
</comment>
<dbReference type="Proteomes" id="UP000030889">
    <property type="component" value="Unassembled WGS sequence"/>
</dbReference>
<organism evidence="1 2">
    <name type="scientific">Alistipes inops</name>
    <dbReference type="NCBI Taxonomy" id="1501391"/>
    <lineage>
        <taxon>Bacteria</taxon>
        <taxon>Pseudomonadati</taxon>
        <taxon>Bacteroidota</taxon>
        <taxon>Bacteroidia</taxon>
        <taxon>Bacteroidales</taxon>
        <taxon>Rikenellaceae</taxon>
        <taxon>Alistipes</taxon>
    </lineage>
</organism>